<dbReference type="EMBL" id="CP038033">
    <property type="protein sequence ID" value="QBQ53556.1"/>
    <property type="molecule type" value="Genomic_DNA"/>
</dbReference>
<gene>
    <name evidence="2" type="ORF">E3U44_02820</name>
</gene>
<feature type="region of interest" description="Disordered" evidence="1">
    <location>
        <begin position="112"/>
        <end position="140"/>
    </location>
</feature>
<protein>
    <submittedName>
        <fullName evidence="2">Uncharacterized protein</fullName>
    </submittedName>
</protein>
<accession>A0A4P7BYQ2</accession>
<reference evidence="2 3" key="1">
    <citation type="submission" date="2019-03" db="EMBL/GenBank/DDBJ databases">
        <title>The genome sequence of Nitrosococcus wardiae strain D1FHST reveals the archetypal metabolic capacity of ammonia-oxidizing Gammaproteobacteria.</title>
        <authorList>
            <person name="Wang L."/>
            <person name="Lim C.K."/>
            <person name="Hanson T.E."/>
            <person name="Dang H."/>
            <person name="Klotz M.G."/>
        </authorList>
    </citation>
    <scope>NUCLEOTIDE SEQUENCE [LARGE SCALE GENOMIC DNA]</scope>
    <source>
        <strain evidence="2 3">D1FHS</strain>
    </source>
</reference>
<dbReference type="KEGG" id="nwr:E3U44_02820"/>
<keyword evidence="3" id="KW-1185">Reference proteome</keyword>
<dbReference type="Proteomes" id="UP000294325">
    <property type="component" value="Chromosome"/>
</dbReference>
<dbReference type="AlphaFoldDB" id="A0A4P7BYQ2"/>
<proteinExistence type="predicted"/>
<feature type="compositionally biased region" description="Basic and acidic residues" evidence="1">
    <location>
        <begin position="113"/>
        <end position="133"/>
    </location>
</feature>
<evidence type="ECO:0000313" key="2">
    <source>
        <dbReference type="EMBL" id="QBQ53556.1"/>
    </source>
</evidence>
<evidence type="ECO:0000256" key="1">
    <source>
        <dbReference type="SAM" id="MobiDB-lite"/>
    </source>
</evidence>
<organism evidence="2 3">
    <name type="scientific">Nitrosococcus wardiae</name>
    <dbReference type="NCBI Taxonomy" id="1814290"/>
    <lineage>
        <taxon>Bacteria</taxon>
        <taxon>Pseudomonadati</taxon>
        <taxon>Pseudomonadota</taxon>
        <taxon>Gammaproteobacteria</taxon>
        <taxon>Chromatiales</taxon>
        <taxon>Chromatiaceae</taxon>
        <taxon>Nitrosococcus</taxon>
    </lineage>
</organism>
<evidence type="ECO:0000313" key="3">
    <source>
        <dbReference type="Proteomes" id="UP000294325"/>
    </source>
</evidence>
<dbReference type="RefSeq" id="WP_134356570.1">
    <property type="nucleotide sequence ID" value="NZ_CP038033.1"/>
</dbReference>
<dbReference type="OrthoDB" id="5763254at2"/>
<name>A0A4P7BYQ2_9GAMM</name>
<sequence>MGHTVSPKHSDTTQTVTEIGRAIENNWCTAAQVPDDEPSTTLSVQEYFTKANILEAAQQFGEPLNSLKYNYRLLNPGRGVEVAGSAVTWANFYNPGARGLTVLPDATVAPDGESLHADNTDCDITRGDERDGTTEWEPAGGVDPDLSCMNLITAQAPFDFLEPSLNDAYPAVGNWWNDGTNAAVSLVANSVDSYRTTGGSPSIRGVDAVSATIQRSAMINEWSSEAALGVVTDWVVTFPTKGFYVDQGAGRQFAVIEGDRDEAVYTGFQVPYPPFAEAFGQKVEDDPSSAESCNQVRFARYDRLENTISVTGDVIPSPAPVLPVDDLCYESNVVSFNSGSALGAADALVIDTTPLLPSEAGWMRLELNVDDAADATGTVTMTTSEGLSVPGNNGGLDGWSGLPAIGFMIKQRTFEGNVSKNFASSIDHGFERSQSIQ</sequence>